<evidence type="ECO:0000313" key="1">
    <source>
        <dbReference type="EMBL" id="ABN48420.1"/>
    </source>
</evidence>
<accession>A3FG45</accession>
<proteinExistence type="predicted"/>
<organism evidence="1">
    <name type="scientific">Amycolatopsis benzoatilytica</name>
    <dbReference type="NCBI Taxonomy" id="346045"/>
    <lineage>
        <taxon>Bacteria</taxon>
        <taxon>Bacillati</taxon>
        <taxon>Actinomycetota</taxon>
        <taxon>Actinomycetes</taxon>
        <taxon>Pseudonocardiales</taxon>
        <taxon>Pseudonocardiaceae</taxon>
        <taxon>Amycolatopsis</taxon>
    </lineage>
</organism>
<sequence>MTDMTTTSSLAEQDQLLELVRLLREKGAHRLARKVITVMSAKGGIGKTFLAMELAWLLAAVLLDLDWDDGNASRALGHHHDRFTRVPLLDALETGKAPRPKRSSHRPDLVPCHPDFAVNQPEPEPLAKLITGWSQEWDRGVVADTHPGGSDSTLGAVGAADLIVMPVVLGTRELNALEGALKELVGYPILLVPNWIPPTPPAAERKRLRELADTYGVAVGPMISTYSWLRTRKLRTVITAAPTYSKRTLPVVRELTAVAGAVLDHAA</sequence>
<dbReference type="SUPFAM" id="SSF52540">
    <property type="entry name" value="P-loop containing nucleoside triphosphate hydrolases"/>
    <property type="match status" value="1"/>
</dbReference>
<dbReference type="InterPro" id="IPR050678">
    <property type="entry name" value="DNA_Partitioning_ATPase"/>
</dbReference>
<geneLocation type="plasmid" evidence="1">
    <name>pA387</name>
</geneLocation>
<dbReference type="Gene3D" id="3.40.50.300">
    <property type="entry name" value="P-loop containing nucleotide triphosphate hydrolases"/>
    <property type="match status" value="1"/>
</dbReference>
<dbReference type="AlphaFoldDB" id="A3FG45"/>
<dbReference type="PANTHER" id="PTHR13696">
    <property type="entry name" value="P-LOOP CONTAINING NUCLEOSIDE TRIPHOSPHATE HYDROLASE"/>
    <property type="match status" value="1"/>
</dbReference>
<dbReference type="InterPro" id="IPR027417">
    <property type="entry name" value="P-loop_NTPase"/>
</dbReference>
<keyword evidence="1" id="KW-0614">Plasmid</keyword>
<dbReference type="EMBL" id="EF375609">
    <property type="protein sequence ID" value="ABN48420.1"/>
    <property type="molecule type" value="Genomic_DNA"/>
</dbReference>
<protein>
    <submittedName>
        <fullName evidence="1">ParA</fullName>
    </submittedName>
</protein>
<name>A3FG45_9PSEU</name>
<dbReference type="PANTHER" id="PTHR13696:SF99">
    <property type="entry name" value="COBYRINIC ACID AC-DIAMIDE SYNTHASE"/>
    <property type="match status" value="1"/>
</dbReference>
<gene>
    <name evidence="1" type="primary">parA</name>
</gene>
<reference evidence="1" key="1">
    <citation type="journal article" date="2008" name="J. Basic Microbiol.">
        <title>Nucleotide sequence of plasmid pA387 of Amycolatopsis benzoatilytica and construction of a conjugative shuttle vector.</title>
        <authorList>
            <person name="Malhotra S."/>
            <person name="Majumdar S."/>
            <person name="Kumar M."/>
            <person name="Bhasin V.K."/>
            <person name="Gartemann K.H."/>
            <person name="Lal R."/>
        </authorList>
    </citation>
    <scope>NUCLEOTIDE SEQUENCE</scope>
    <source>
        <strain evidence="1">DSM 43387</strain>
        <plasmid evidence="1">pA387</plasmid>
    </source>
</reference>
<dbReference type="RefSeq" id="WP_012477801.1">
    <property type="nucleotide sequence ID" value="NC_010905.1"/>
</dbReference>